<comment type="caution">
    <text evidence="1">The sequence shown here is derived from an EMBL/GenBank/DDBJ whole genome shotgun (WGS) entry which is preliminary data.</text>
</comment>
<evidence type="ECO:0000313" key="1">
    <source>
        <dbReference type="EMBL" id="KAJ8490670.1"/>
    </source>
</evidence>
<sequence length="286" mass="31966">MALSRVSSSPLPPLFLVSHRLRFPDLGFIRLCNSRSETLKRRLFLDGSPSSRRDSLGMIRRVGSHYTHLVRFSSKPSEQSDEDCDTLTVWLKQGSDLAAFLQYASEDRMKALFDLLEIFKDLEVFVVKGTVENEASVLLRAAFITRLPCKAEYLGELIKNKMISTDVVQKYPKVSGEHMGTAEDIGNKKLYADSETSLRFVYNGPRTSYSQGSPFNDVNVNSVMLIETAHNPGVPSEIIKVLSELNFCVESAAIETEERIHLGVGSIEQLLVSEAEKQFVRTPADA</sequence>
<proteinExistence type="predicted"/>
<evidence type="ECO:0008006" key="3">
    <source>
        <dbReference type="Google" id="ProtNLM"/>
    </source>
</evidence>
<name>A0AAV8R322_ENSVE</name>
<dbReference type="EMBL" id="JAQQAF010000004">
    <property type="protein sequence ID" value="KAJ8490670.1"/>
    <property type="molecule type" value="Genomic_DNA"/>
</dbReference>
<evidence type="ECO:0000313" key="2">
    <source>
        <dbReference type="Proteomes" id="UP001222027"/>
    </source>
</evidence>
<dbReference type="AlphaFoldDB" id="A0AAV8R322"/>
<dbReference type="Proteomes" id="UP001222027">
    <property type="component" value="Unassembled WGS sequence"/>
</dbReference>
<keyword evidence="2" id="KW-1185">Reference proteome</keyword>
<protein>
    <recommendedName>
        <fullName evidence="3">ACT domain-containing protein</fullName>
    </recommendedName>
</protein>
<gene>
    <name evidence="1" type="ORF">OPV22_012391</name>
</gene>
<reference evidence="1 2" key="1">
    <citation type="submission" date="2022-12" db="EMBL/GenBank/DDBJ databases">
        <title>Chromosome-scale assembly of the Ensete ventricosum genome.</title>
        <authorList>
            <person name="Dussert Y."/>
            <person name="Stocks J."/>
            <person name="Wendawek A."/>
            <person name="Woldeyes F."/>
            <person name="Nichols R.A."/>
            <person name="Borrell J.S."/>
        </authorList>
    </citation>
    <scope>NUCLEOTIDE SEQUENCE [LARGE SCALE GENOMIC DNA]</scope>
    <source>
        <strain evidence="2">cv. Maze</strain>
        <tissue evidence="1">Seeds</tissue>
    </source>
</reference>
<accession>A0AAV8R322</accession>
<organism evidence="1 2">
    <name type="scientific">Ensete ventricosum</name>
    <name type="common">Abyssinian banana</name>
    <name type="synonym">Musa ensete</name>
    <dbReference type="NCBI Taxonomy" id="4639"/>
    <lineage>
        <taxon>Eukaryota</taxon>
        <taxon>Viridiplantae</taxon>
        <taxon>Streptophyta</taxon>
        <taxon>Embryophyta</taxon>
        <taxon>Tracheophyta</taxon>
        <taxon>Spermatophyta</taxon>
        <taxon>Magnoliopsida</taxon>
        <taxon>Liliopsida</taxon>
        <taxon>Zingiberales</taxon>
        <taxon>Musaceae</taxon>
        <taxon>Ensete</taxon>
    </lineage>
</organism>